<organism evidence="3 4">
    <name type="scientific">Erythrocercus mccallii</name>
    <dbReference type="NCBI Taxonomy" id="107208"/>
    <lineage>
        <taxon>Eukaryota</taxon>
        <taxon>Metazoa</taxon>
        <taxon>Chordata</taxon>
        <taxon>Craniata</taxon>
        <taxon>Vertebrata</taxon>
        <taxon>Euteleostomi</taxon>
        <taxon>Archelosauria</taxon>
        <taxon>Archosauria</taxon>
        <taxon>Dinosauria</taxon>
        <taxon>Saurischia</taxon>
        <taxon>Theropoda</taxon>
        <taxon>Coelurosauria</taxon>
        <taxon>Aves</taxon>
        <taxon>Neognathae</taxon>
        <taxon>Neoaves</taxon>
        <taxon>Telluraves</taxon>
        <taxon>Australaves</taxon>
        <taxon>Passeriformes</taxon>
        <taxon>Corvoidea</taxon>
        <taxon>Dicruridae</taxon>
        <taxon>Erythrocercus</taxon>
    </lineage>
</organism>
<dbReference type="AlphaFoldDB" id="A0A7K5Q3M5"/>
<dbReference type="EMBL" id="VZRG01004582">
    <property type="protein sequence ID" value="NWT62022.1"/>
    <property type="molecule type" value="Genomic_DNA"/>
</dbReference>
<evidence type="ECO:0000256" key="1">
    <source>
        <dbReference type="ARBA" id="ARBA00005232"/>
    </source>
</evidence>
<feature type="non-terminal residue" evidence="3">
    <location>
        <position position="1"/>
    </location>
</feature>
<reference evidence="3 4" key="1">
    <citation type="submission" date="2019-09" db="EMBL/GenBank/DDBJ databases">
        <title>Bird 10,000 Genomes (B10K) Project - Family phase.</title>
        <authorList>
            <person name="Zhang G."/>
        </authorList>
    </citation>
    <scope>NUCLEOTIDE SEQUENCE [LARGE SCALE GENOMIC DNA]</scope>
    <source>
        <strain evidence="3">B10K-DU-002-60</strain>
        <tissue evidence="3">Muscle</tissue>
    </source>
</reference>
<feature type="non-terminal residue" evidence="3">
    <location>
        <position position="194"/>
    </location>
</feature>
<dbReference type="InterPro" id="IPR000542">
    <property type="entry name" value="Carn_acyl_trans"/>
</dbReference>
<dbReference type="InterPro" id="IPR039551">
    <property type="entry name" value="Cho/carn_acyl_trans"/>
</dbReference>
<dbReference type="GO" id="GO:0019254">
    <property type="term" value="P:carnitine metabolic process, CoA-linked"/>
    <property type="evidence" value="ECO:0007669"/>
    <property type="project" value="TreeGrafter"/>
</dbReference>
<dbReference type="Gene3D" id="3.30.559.10">
    <property type="entry name" value="Chloramphenicol acetyltransferase-like domain"/>
    <property type="match status" value="1"/>
</dbReference>
<sequence>RAHGSLCATCEPLSLRRVLPGCTDLLRPPGPPCLALAQALDDPDVQPEVLLALLREAVEAQDSRTQEVLSGQGAERHLQGLRQAALAAGEPLPEIFLDPAYAQATHFRLCTLQVRSREGTWLLRGPLVPDGYGVGVGHVAPPQDPRDPSPNSGGLRVAVTAFTCCRETEAAHLGRAIRGVFDRLGALLRGRSLT</sequence>
<name>A0A7K5Q3M5_9CORV</name>
<feature type="domain" description="Choline/carnitine acyltransferase" evidence="2">
    <location>
        <begin position="1"/>
        <end position="135"/>
    </location>
</feature>
<dbReference type="PANTHER" id="PTHR22589">
    <property type="entry name" value="CARNITINE O-ACYLTRANSFERASE"/>
    <property type="match status" value="1"/>
</dbReference>
<accession>A0A7K5Q3M5</accession>
<evidence type="ECO:0000313" key="3">
    <source>
        <dbReference type="EMBL" id="NWT62022.1"/>
    </source>
</evidence>
<dbReference type="Pfam" id="PF00755">
    <property type="entry name" value="Carn_acyltransf"/>
    <property type="match status" value="1"/>
</dbReference>
<dbReference type="PANTHER" id="PTHR22589:SF47">
    <property type="entry name" value="CHOLINE_CARNITINE ACYLTRANSFERASE DOMAIN-CONTAINING PROTEIN"/>
    <property type="match status" value="1"/>
</dbReference>
<dbReference type="GO" id="GO:0004092">
    <property type="term" value="F:carnitine O-acetyltransferase activity"/>
    <property type="evidence" value="ECO:0007669"/>
    <property type="project" value="TreeGrafter"/>
</dbReference>
<dbReference type="SUPFAM" id="SSF52777">
    <property type="entry name" value="CoA-dependent acyltransferases"/>
    <property type="match status" value="1"/>
</dbReference>
<evidence type="ECO:0000259" key="2">
    <source>
        <dbReference type="Pfam" id="PF00755"/>
    </source>
</evidence>
<dbReference type="Proteomes" id="UP000532437">
    <property type="component" value="Unassembled WGS sequence"/>
</dbReference>
<comment type="caution">
    <text evidence="3">The sequence shown here is derived from an EMBL/GenBank/DDBJ whole genome shotgun (WGS) entry which is preliminary data.</text>
</comment>
<protein>
    <submittedName>
        <fullName evidence="3">CACP acetyltransferase</fullName>
    </submittedName>
</protein>
<gene>
    <name evidence="3" type="primary">Crat_1</name>
    <name evidence="3" type="ORF">ERYMCC_R15118</name>
</gene>
<comment type="similarity">
    <text evidence="1">Belongs to the carnitine/choline acetyltransferase family.</text>
</comment>
<keyword evidence="4" id="KW-1185">Reference proteome</keyword>
<proteinExistence type="inferred from homology"/>
<evidence type="ECO:0000313" key="4">
    <source>
        <dbReference type="Proteomes" id="UP000532437"/>
    </source>
</evidence>
<dbReference type="InterPro" id="IPR023213">
    <property type="entry name" value="CAT-like_dom_sf"/>
</dbReference>
<keyword evidence="3" id="KW-0808">Transferase</keyword>
<dbReference type="GO" id="GO:0005777">
    <property type="term" value="C:peroxisome"/>
    <property type="evidence" value="ECO:0007669"/>
    <property type="project" value="TreeGrafter"/>
</dbReference>